<dbReference type="Proteomes" id="UP001458880">
    <property type="component" value="Unassembled WGS sequence"/>
</dbReference>
<sequence length="119" mass="13450">MITYEVGVQFDGRTEDAAEIFFGTIANLKVLHIEFVHRIMSTLYVKDLEVVEDHPGQPDIIRLKYNLVNGTRFINIRFGAQRDKQEFMETAFRNRTDDSGMSSTTSSSSSSSNTPSPPE</sequence>
<gene>
    <name evidence="2" type="ORF">QE152_g35761</name>
</gene>
<feature type="region of interest" description="Disordered" evidence="1">
    <location>
        <begin position="91"/>
        <end position="119"/>
    </location>
</feature>
<feature type="compositionally biased region" description="Low complexity" evidence="1">
    <location>
        <begin position="102"/>
        <end position="119"/>
    </location>
</feature>
<protein>
    <submittedName>
        <fullName evidence="2">Uncharacterized protein</fullName>
    </submittedName>
</protein>
<comment type="caution">
    <text evidence="2">The sequence shown here is derived from an EMBL/GenBank/DDBJ whole genome shotgun (WGS) entry which is preliminary data.</text>
</comment>
<reference evidence="2 3" key="1">
    <citation type="journal article" date="2024" name="BMC Genomics">
        <title>De novo assembly and annotation of Popillia japonica's genome with initial clues to its potential as an invasive pest.</title>
        <authorList>
            <person name="Cucini C."/>
            <person name="Boschi S."/>
            <person name="Funari R."/>
            <person name="Cardaioli E."/>
            <person name="Iannotti N."/>
            <person name="Marturano G."/>
            <person name="Paoli F."/>
            <person name="Bruttini M."/>
            <person name="Carapelli A."/>
            <person name="Frati F."/>
            <person name="Nardi F."/>
        </authorList>
    </citation>
    <scope>NUCLEOTIDE SEQUENCE [LARGE SCALE GENOMIC DNA]</scope>
    <source>
        <strain evidence="2">DMR45628</strain>
    </source>
</reference>
<dbReference type="AlphaFoldDB" id="A0AAW1IFD9"/>
<proteinExistence type="predicted"/>
<organism evidence="2 3">
    <name type="scientific">Popillia japonica</name>
    <name type="common">Japanese beetle</name>
    <dbReference type="NCBI Taxonomy" id="7064"/>
    <lineage>
        <taxon>Eukaryota</taxon>
        <taxon>Metazoa</taxon>
        <taxon>Ecdysozoa</taxon>
        <taxon>Arthropoda</taxon>
        <taxon>Hexapoda</taxon>
        <taxon>Insecta</taxon>
        <taxon>Pterygota</taxon>
        <taxon>Neoptera</taxon>
        <taxon>Endopterygota</taxon>
        <taxon>Coleoptera</taxon>
        <taxon>Polyphaga</taxon>
        <taxon>Scarabaeiformia</taxon>
        <taxon>Scarabaeidae</taxon>
        <taxon>Rutelinae</taxon>
        <taxon>Popillia</taxon>
    </lineage>
</organism>
<evidence type="ECO:0000313" key="3">
    <source>
        <dbReference type="Proteomes" id="UP001458880"/>
    </source>
</evidence>
<dbReference type="EMBL" id="JASPKY010000604">
    <property type="protein sequence ID" value="KAK9688153.1"/>
    <property type="molecule type" value="Genomic_DNA"/>
</dbReference>
<accession>A0AAW1IFD9</accession>
<evidence type="ECO:0000313" key="2">
    <source>
        <dbReference type="EMBL" id="KAK9688153.1"/>
    </source>
</evidence>
<keyword evidence="3" id="KW-1185">Reference proteome</keyword>
<name>A0AAW1IFD9_POPJA</name>
<evidence type="ECO:0000256" key="1">
    <source>
        <dbReference type="SAM" id="MobiDB-lite"/>
    </source>
</evidence>